<dbReference type="InterPro" id="IPR000719">
    <property type="entry name" value="Prot_kinase_dom"/>
</dbReference>
<proteinExistence type="predicted"/>
<dbReference type="GO" id="GO:0005634">
    <property type="term" value="C:nucleus"/>
    <property type="evidence" value="ECO:0007669"/>
    <property type="project" value="TreeGrafter"/>
</dbReference>
<dbReference type="GeneID" id="113522785"/>
<dbReference type="Pfam" id="PF00069">
    <property type="entry name" value="Pkinase"/>
    <property type="match status" value="1"/>
</dbReference>
<dbReference type="PROSITE" id="PS00107">
    <property type="entry name" value="PROTEIN_KINASE_ATP"/>
    <property type="match status" value="1"/>
</dbReference>
<dbReference type="Gene3D" id="1.10.510.10">
    <property type="entry name" value="Transferase(Phosphotransferase) domain 1"/>
    <property type="match status" value="1"/>
</dbReference>
<dbReference type="SMART" id="SM00220">
    <property type="entry name" value="S_TKc"/>
    <property type="match status" value="1"/>
</dbReference>
<dbReference type="GO" id="GO:0034501">
    <property type="term" value="P:protein localization to kinetochore"/>
    <property type="evidence" value="ECO:0007669"/>
    <property type="project" value="TreeGrafter"/>
</dbReference>
<evidence type="ECO:0000313" key="8">
    <source>
        <dbReference type="Proteomes" id="UP001652740"/>
    </source>
</evidence>
<dbReference type="GO" id="GO:0005524">
    <property type="term" value="F:ATP binding"/>
    <property type="evidence" value="ECO:0007669"/>
    <property type="project" value="UniProtKB-UniRule"/>
</dbReference>
<keyword evidence="3 6" id="KW-0547">Nucleotide-binding</keyword>
<keyword evidence="1" id="KW-0723">Serine/threonine-protein kinase</keyword>
<dbReference type="KEGG" id="gmw:113522785"/>
<dbReference type="PROSITE" id="PS50011">
    <property type="entry name" value="PROTEIN_KINASE_DOM"/>
    <property type="match status" value="1"/>
</dbReference>
<evidence type="ECO:0000256" key="5">
    <source>
        <dbReference type="ARBA" id="ARBA00022840"/>
    </source>
</evidence>
<keyword evidence="4 9" id="KW-0418">Kinase</keyword>
<evidence type="ECO:0000259" key="7">
    <source>
        <dbReference type="PROSITE" id="PS50011"/>
    </source>
</evidence>
<accession>A0A6J1X4X0</accession>
<organism evidence="8 9">
    <name type="scientific">Galleria mellonella</name>
    <name type="common">Greater wax moth</name>
    <dbReference type="NCBI Taxonomy" id="7137"/>
    <lineage>
        <taxon>Eukaryota</taxon>
        <taxon>Metazoa</taxon>
        <taxon>Ecdysozoa</taxon>
        <taxon>Arthropoda</taxon>
        <taxon>Hexapoda</taxon>
        <taxon>Insecta</taxon>
        <taxon>Pterygota</taxon>
        <taxon>Neoptera</taxon>
        <taxon>Endopterygota</taxon>
        <taxon>Lepidoptera</taxon>
        <taxon>Glossata</taxon>
        <taxon>Ditrysia</taxon>
        <taxon>Pyraloidea</taxon>
        <taxon>Pyralidae</taxon>
        <taxon>Galleriinae</taxon>
        <taxon>Galleria</taxon>
    </lineage>
</organism>
<dbReference type="GO" id="GO:0004712">
    <property type="term" value="F:protein serine/threonine/tyrosine kinase activity"/>
    <property type="evidence" value="ECO:0007669"/>
    <property type="project" value="TreeGrafter"/>
</dbReference>
<evidence type="ECO:0000313" key="9">
    <source>
        <dbReference type="RefSeq" id="XP_026764397.2"/>
    </source>
</evidence>
<evidence type="ECO:0000256" key="6">
    <source>
        <dbReference type="PROSITE-ProRule" id="PRU10141"/>
    </source>
</evidence>
<dbReference type="RefSeq" id="XP_026764397.2">
    <property type="nucleotide sequence ID" value="XM_026908596.3"/>
</dbReference>
<dbReference type="InterPro" id="IPR017441">
    <property type="entry name" value="Protein_kinase_ATP_BS"/>
</dbReference>
<evidence type="ECO:0000256" key="2">
    <source>
        <dbReference type="ARBA" id="ARBA00022679"/>
    </source>
</evidence>
<dbReference type="GO" id="GO:0000776">
    <property type="term" value="C:kinetochore"/>
    <property type="evidence" value="ECO:0007669"/>
    <property type="project" value="TreeGrafter"/>
</dbReference>
<reference evidence="9" key="1">
    <citation type="submission" date="2025-08" db="UniProtKB">
        <authorList>
            <consortium name="RefSeq"/>
        </authorList>
    </citation>
    <scope>IDENTIFICATION</scope>
    <source>
        <tissue evidence="9">Whole larvae</tissue>
    </source>
</reference>
<dbReference type="PANTHER" id="PTHR22974">
    <property type="entry name" value="MIXED LINEAGE PROTEIN KINASE"/>
    <property type="match status" value="1"/>
</dbReference>
<protein>
    <submittedName>
        <fullName evidence="9">Dual specificity protein kinase TTK</fullName>
    </submittedName>
</protein>
<keyword evidence="2" id="KW-0808">Transferase</keyword>
<dbReference type="Gene3D" id="3.30.200.20">
    <property type="entry name" value="Phosphorylase Kinase, domain 1"/>
    <property type="match status" value="1"/>
</dbReference>
<sequence>MGSNSESTSNSIKFAPMPMSALLANLMSLQKTNSPDLSFASDDENDNSVCETVVKKPTPNNLSKDFRTPNVKTSKYEDIKAFASEKKVYGDHNKENLRQDWISNQTYPNKDGQIITPINNVQKSVTDNLYQSTDLMKRSALIPHNNNSKVAPQINIVHKKSPEISKVPNSVQKTKIATPKIKSGIRKFTPGSGRLSQKKTPQKVVVQNRDKVRCGLFTQNPSKEEQCPLPRQEVVPVPVPETPVNRKPMPASYVATPSYPQGVMGNNSKVLLKSTTIKDKKYMFIKKLGTGGSSEVYKVLEVATSCEYAVKCVYLATDQELAQGYINEVRLLRKLQNSDRVIRLYDYEYDRTNQFLRIVLEVGETDLSSLLKARGAGLPPALVLYYWDEMLHAVNYIHEHGVIHADLKPANFLLVCGRLKLIDFGIASAISGDATSVVRSQATGTYSYISPEALMGGAGGYGVSAGDGNAPIKISFRSDVWSLGCILYSMIYGRTPFGHISNLAKLAAILDPNHRIDYPPVEHLPPSLVDALKWCLTYNARLRPSVRDLLRQPYLLPAAGRSPLPPELLDKLRPHVTPQEYRLLLRA</sequence>
<keyword evidence="5 6" id="KW-0067">ATP-binding</keyword>
<dbReference type="AlphaFoldDB" id="A0A6J1X4X0"/>
<dbReference type="InterPro" id="IPR011009">
    <property type="entry name" value="Kinase-like_dom_sf"/>
</dbReference>
<dbReference type="InterPro" id="IPR008271">
    <property type="entry name" value="Ser/Thr_kinase_AS"/>
</dbReference>
<dbReference type="GO" id="GO:0007094">
    <property type="term" value="P:mitotic spindle assembly checkpoint signaling"/>
    <property type="evidence" value="ECO:0007669"/>
    <property type="project" value="TreeGrafter"/>
</dbReference>
<feature type="binding site" evidence="6">
    <location>
        <position position="311"/>
    </location>
    <ligand>
        <name>ATP</name>
        <dbReference type="ChEBI" id="CHEBI:30616"/>
    </ligand>
</feature>
<dbReference type="GO" id="GO:0007059">
    <property type="term" value="P:chromosome segregation"/>
    <property type="evidence" value="ECO:0007669"/>
    <property type="project" value="TreeGrafter"/>
</dbReference>
<dbReference type="GO" id="GO:0033316">
    <property type="term" value="P:meiotic spindle assembly checkpoint signaling"/>
    <property type="evidence" value="ECO:0007669"/>
    <property type="project" value="TreeGrafter"/>
</dbReference>
<evidence type="ECO:0000256" key="4">
    <source>
        <dbReference type="ARBA" id="ARBA00022777"/>
    </source>
</evidence>
<evidence type="ECO:0000256" key="3">
    <source>
        <dbReference type="ARBA" id="ARBA00022741"/>
    </source>
</evidence>
<dbReference type="PROSITE" id="PS00108">
    <property type="entry name" value="PROTEIN_KINASE_ST"/>
    <property type="match status" value="1"/>
</dbReference>
<dbReference type="SUPFAM" id="SSF56112">
    <property type="entry name" value="Protein kinase-like (PK-like)"/>
    <property type="match status" value="1"/>
</dbReference>
<keyword evidence="8" id="KW-1185">Reference proteome</keyword>
<dbReference type="InParanoid" id="A0A6J1X4X0"/>
<dbReference type="GO" id="GO:0004674">
    <property type="term" value="F:protein serine/threonine kinase activity"/>
    <property type="evidence" value="ECO:0007669"/>
    <property type="project" value="UniProtKB-KW"/>
</dbReference>
<evidence type="ECO:0000256" key="1">
    <source>
        <dbReference type="ARBA" id="ARBA00022527"/>
    </source>
</evidence>
<name>A0A6J1X4X0_GALME</name>
<gene>
    <name evidence="9" type="primary">LOC113522785</name>
</gene>
<dbReference type="PANTHER" id="PTHR22974:SF21">
    <property type="entry name" value="DUAL SPECIFICITY PROTEIN KINASE TTK"/>
    <property type="match status" value="1"/>
</dbReference>
<feature type="domain" description="Protein kinase" evidence="7">
    <location>
        <begin position="282"/>
        <end position="555"/>
    </location>
</feature>
<dbReference type="Proteomes" id="UP001652740">
    <property type="component" value="Unplaced"/>
</dbReference>